<keyword evidence="4" id="KW-1185">Reference proteome</keyword>
<dbReference type="PANTHER" id="PTHR30466">
    <property type="entry name" value="FLAVIN REDUCTASE"/>
    <property type="match status" value="1"/>
</dbReference>
<dbReference type="Pfam" id="PF01613">
    <property type="entry name" value="Flavin_Reduct"/>
    <property type="match status" value="1"/>
</dbReference>
<dbReference type="InterPro" id="IPR050268">
    <property type="entry name" value="NADH-dep_flavin_reductase"/>
</dbReference>
<dbReference type="GO" id="GO:0042602">
    <property type="term" value="F:riboflavin reductase (NADPH) activity"/>
    <property type="evidence" value="ECO:0007669"/>
    <property type="project" value="TreeGrafter"/>
</dbReference>
<evidence type="ECO:0000256" key="1">
    <source>
        <dbReference type="ARBA" id="ARBA00023002"/>
    </source>
</evidence>
<dbReference type="InterPro" id="IPR002563">
    <property type="entry name" value="Flavin_Rdtase-like_dom"/>
</dbReference>
<evidence type="ECO:0000313" key="3">
    <source>
        <dbReference type="EMBL" id="MYZ47675.1"/>
    </source>
</evidence>
<dbReference type="InterPro" id="IPR012349">
    <property type="entry name" value="Split_barrel_FMN-bd"/>
</dbReference>
<protein>
    <submittedName>
        <fullName evidence="3">Flavin reductase</fullName>
    </submittedName>
</protein>
<dbReference type="SUPFAM" id="SSF50475">
    <property type="entry name" value="FMN-binding split barrel"/>
    <property type="match status" value="1"/>
</dbReference>
<dbReference type="RefSeq" id="WP_161140024.1">
    <property type="nucleotide sequence ID" value="NZ_SPKJ01000019.1"/>
</dbReference>
<dbReference type="PANTHER" id="PTHR30466:SF1">
    <property type="entry name" value="FMN REDUCTASE (NADH) RUTF"/>
    <property type="match status" value="1"/>
</dbReference>
<proteinExistence type="predicted"/>
<sequence>MARPEQACGYGTASTEESREAAAELAEASSDLFRQMMSAIPAAVTIIAAEHEGVRRGLTATAVCSVSLAPPQLLVCVNQQSSARPVISASGAFSVNFLAPHHEIVARRFAQPQLSSELRFAHGDWRTSRCGAPVLADAVAAACCEVVDETLHGTHAIYVGRVVEALASGATPLLYHARSYCNFEIAARKAAD</sequence>
<organism evidence="3 4">
    <name type="scientific">Propylenella binzhouense</name>
    <dbReference type="NCBI Taxonomy" id="2555902"/>
    <lineage>
        <taxon>Bacteria</taxon>
        <taxon>Pseudomonadati</taxon>
        <taxon>Pseudomonadota</taxon>
        <taxon>Alphaproteobacteria</taxon>
        <taxon>Hyphomicrobiales</taxon>
        <taxon>Propylenellaceae</taxon>
        <taxon>Propylenella</taxon>
    </lineage>
</organism>
<accession>A0A964WTB7</accession>
<dbReference type="Proteomes" id="UP000773614">
    <property type="component" value="Unassembled WGS sequence"/>
</dbReference>
<gene>
    <name evidence="3" type="ORF">E4O86_08110</name>
</gene>
<dbReference type="Gene3D" id="2.30.110.10">
    <property type="entry name" value="Electron Transport, Fmn-binding Protein, Chain A"/>
    <property type="match status" value="1"/>
</dbReference>
<feature type="domain" description="Flavin reductase like" evidence="2">
    <location>
        <begin position="37"/>
        <end position="182"/>
    </location>
</feature>
<keyword evidence="1" id="KW-0560">Oxidoreductase</keyword>
<dbReference type="OrthoDB" id="9792858at2"/>
<dbReference type="AlphaFoldDB" id="A0A964WTB7"/>
<dbReference type="GO" id="GO:0010181">
    <property type="term" value="F:FMN binding"/>
    <property type="evidence" value="ECO:0007669"/>
    <property type="project" value="InterPro"/>
</dbReference>
<dbReference type="EMBL" id="SPKJ01000019">
    <property type="protein sequence ID" value="MYZ47675.1"/>
    <property type="molecule type" value="Genomic_DNA"/>
</dbReference>
<comment type="caution">
    <text evidence="3">The sequence shown here is derived from an EMBL/GenBank/DDBJ whole genome shotgun (WGS) entry which is preliminary data.</text>
</comment>
<evidence type="ECO:0000313" key="4">
    <source>
        <dbReference type="Proteomes" id="UP000773614"/>
    </source>
</evidence>
<reference evidence="3" key="1">
    <citation type="submission" date="2019-03" db="EMBL/GenBank/DDBJ databases">
        <title>Afifella sp. nov., isolated from activated sludge.</title>
        <authorList>
            <person name="Li Q."/>
            <person name="Liu Y."/>
        </authorList>
    </citation>
    <scope>NUCLEOTIDE SEQUENCE</scope>
    <source>
        <strain evidence="3">L72</strain>
    </source>
</reference>
<evidence type="ECO:0000259" key="2">
    <source>
        <dbReference type="SMART" id="SM00903"/>
    </source>
</evidence>
<name>A0A964WTB7_9HYPH</name>
<dbReference type="SMART" id="SM00903">
    <property type="entry name" value="Flavin_Reduct"/>
    <property type="match status" value="1"/>
</dbReference>